<organism evidence="3 4">
    <name type="scientific">Penicillium egyptiacum</name>
    <dbReference type="NCBI Taxonomy" id="1303716"/>
    <lineage>
        <taxon>Eukaryota</taxon>
        <taxon>Fungi</taxon>
        <taxon>Dikarya</taxon>
        <taxon>Ascomycota</taxon>
        <taxon>Pezizomycotina</taxon>
        <taxon>Eurotiomycetes</taxon>
        <taxon>Eurotiomycetidae</taxon>
        <taxon>Eurotiales</taxon>
        <taxon>Aspergillaceae</taxon>
        <taxon>Penicillium</taxon>
    </lineage>
</organism>
<dbReference type="OrthoDB" id="445695at2759"/>
<sequence length="173" mass="19138">MSEAPVIYSHSSSYAICPHPRNVTDDNLRLLQRNGGIIMVCFLRELTDAKPDSGATLSRVIDHIIYIGEKIGYSHVGIGSDFDGMLRGPDGLEDVAQYPALVEGILSRGVAETDVKDIMGRNLIRVMEEVERFSRQAKATTVAFLGDDIGEIWSEDIKGQLLDERKRCRSLAT</sequence>
<dbReference type="InterPro" id="IPR032466">
    <property type="entry name" value="Metal_Hydrolase"/>
</dbReference>
<keyword evidence="1 2" id="KW-0224">Dipeptidase</keyword>
<keyword evidence="2" id="KW-0645">Protease</keyword>
<proteinExistence type="inferred from homology"/>
<dbReference type="Gene3D" id="3.20.20.140">
    <property type="entry name" value="Metal-dependent hydrolases"/>
    <property type="match status" value="1"/>
</dbReference>
<evidence type="ECO:0000313" key="4">
    <source>
        <dbReference type="Proteomes" id="UP001154252"/>
    </source>
</evidence>
<accession>A0A9W4K7Q6</accession>
<protein>
    <recommendedName>
        <fullName evidence="2">Dipeptidase</fullName>
        <ecNumber evidence="2">3.4.13.19</ecNumber>
    </recommendedName>
</protein>
<dbReference type="EMBL" id="CAJVRC010000843">
    <property type="protein sequence ID" value="CAG8891218.1"/>
    <property type="molecule type" value="Genomic_DNA"/>
</dbReference>
<reference evidence="3" key="1">
    <citation type="submission" date="2021-07" db="EMBL/GenBank/DDBJ databases">
        <authorList>
            <person name="Branca A.L. A."/>
        </authorList>
    </citation>
    <scope>NUCLEOTIDE SEQUENCE</scope>
</reference>
<comment type="caution">
    <text evidence="3">The sequence shown here is derived from an EMBL/GenBank/DDBJ whole genome shotgun (WGS) entry which is preliminary data.</text>
</comment>
<comment type="similarity">
    <text evidence="2">Belongs to the metallo-dependent hydrolases superfamily. Peptidase M19 family.</text>
</comment>
<keyword evidence="2" id="KW-0862">Zinc</keyword>
<dbReference type="PANTHER" id="PTHR10443">
    <property type="entry name" value="MICROSOMAL DIPEPTIDASE"/>
    <property type="match status" value="1"/>
</dbReference>
<keyword evidence="2" id="KW-0482">Metalloprotease</keyword>
<evidence type="ECO:0000256" key="1">
    <source>
        <dbReference type="ARBA" id="ARBA00022997"/>
    </source>
</evidence>
<keyword evidence="4" id="KW-1185">Reference proteome</keyword>
<dbReference type="InterPro" id="IPR008257">
    <property type="entry name" value="Pept_M19"/>
</dbReference>
<dbReference type="GO" id="GO:0006508">
    <property type="term" value="P:proteolysis"/>
    <property type="evidence" value="ECO:0007669"/>
    <property type="project" value="UniProtKB-KW"/>
</dbReference>
<dbReference type="EC" id="3.4.13.19" evidence="2"/>
<dbReference type="AlphaFoldDB" id="A0A9W4K7Q6"/>
<dbReference type="SUPFAM" id="SSF51556">
    <property type="entry name" value="Metallo-dependent hydrolases"/>
    <property type="match status" value="1"/>
</dbReference>
<evidence type="ECO:0000256" key="2">
    <source>
        <dbReference type="RuleBase" id="RU341113"/>
    </source>
</evidence>
<comment type="cofactor">
    <cofactor evidence="2">
        <name>Zn(2+)</name>
        <dbReference type="ChEBI" id="CHEBI:29105"/>
    </cofactor>
</comment>
<dbReference type="GO" id="GO:0046872">
    <property type="term" value="F:metal ion binding"/>
    <property type="evidence" value="ECO:0007669"/>
    <property type="project" value="UniProtKB-UniRule"/>
</dbReference>
<evidence type="ECO:0000313" key="3">
    <source>
        <dbReference type="EMBL" id="CAG8891218.1"/>
    </source>
</evidence>
<dbReference type="PROSITE" id="PS51365">
    <property type="entry name" value="RENAL_DIPEPTIDASE_2"/>
    <property type="match status" value="1"/>
</dbReference>
<gene>
    <name evidence="3" type="ORF">PEGY_LOCUS2825</name>
</gene>
<dbReference type="PANTHER" id="PTHR10443:SF12">
    <property type="entry name" value="DIPEPTIDASE"/>
    <property type="match status" value="1"/>
</dbReference>
<keyword evidence="2" id="KW-0479">Metal-binding</keyword>
<dbReference type="Proteomes" id="UP001154252">
    <property type="component" value="Unassembled WGS sequence"/>
</dbReference>
<name>A0A9W4K7Q6_9EURO</name>
<keyword evidence="2" id="KW-0378">Hydrolase</keyword>
<dbReference type="Pfam" id="PF01244">
    <property type="entry name" value="Peptidase_M19"/>
    <property type="match status" value="1"/>
</dbReference>
<dbReference type="GO" id="GO:0070573">
    <property type="term" value="F:metallodipeptidase activity"/>
    <property type="evidence" value="ECO:0007669"/>
    <property type="project" value="InterPro"/>
</dbReference>
<comment type="catalytic activity">
    <reaction evidence="2">
        <text>an L-aminoacyl-L-amino acid + H2O = 2 an L-alpha-amino acid</text>
        <dbReference type="Rhea" id="RHEA:48940"/>
        <dbReference type="ChEBI" id="CHEBI:15377"/>
        <dbReference type="ChEBI" id="CHEBI:59869"/>
        <dbReference type="ChEBI" id="CHEBI:77460"/>
        <dbReference type="EC" id="3.4.13.19"/>
    </reaction>
</comment>